<dbReference type="PROSITE" id="PS50893">
    <property type="entry name" value="ABC_TRANSPORTER_2"/>
    <property type="match status" value="1"/>
</dbReference>
<dbReference type="EMBL" id="JBHMEZ010000030">
    <property type="protein sequence ID" value="MFB9054668.1"/>
    <property type="molecule type" value="Genomic_DNA"/>
</dbReference>
<dbReference type="RefSeq" id="WP_382384308.1">
    <property type="nucleotide sequence ID" value="NZ_JBHMEZ010000030.1"/>
</dbReference>
<evidence type="ECO:0000259" key="3">
    <source>
        <dbReference type="PROSITE" id="PS50893"/>
    </source>
</evidence>
<keyword evidence="4" id="KW-0067">ATP-binding</keyword>
<evidence type="ECO:0000313" key="4">
    <source>
        <dbReference type="EMBL" id="MFB9054668.1"/>
    </source>
</evidence>
<dbReference type="Gene3D" id="3.40.50.300">
    <property type="entry name" value="P-loop containing nucleotide triphosphate hydrolases"/>
    <property type="match status" value="1"/>
</dbReference>
<dbReference type="GO" id="GO:0005524">
    <property type="term" value="F:ATP binding"/>
    <property type="evidence" value="ECO:0007669"/>
    <property type="project" value="UniProtKB-KW"/>
</dbReference>
<keyword evidence="2" id="KW-0813">Transport</keyword>
<dbReference type="InterPro" id="IPR027417">
    <property type="entry name" value="P-loop_NTPase"/>
</dbReference>
<protein>
    <submittedName>
        <fullName evidence="4">ATP-binding cassette domain-containing protein</fullName>
    </submittedName>
</protein>
<dbReference type="PANTHER" id="PTHR42734:SF17">
    <property type="entry name" value="METAL TRANSPORT SYSTEM ATP-BINDING PROTEIN TM_0124-RELATED"/>
    <property type="match status" value="1"/>
</dbReference>
<organism evidence="4 5">
    <name type="scientific">Formosa undariae</name>
    <dbReference type="NCBI Taxonomy" id="1325436"/>
    <lineage>
        <taxon>Bacteria</taxon>
        <taxon>Pseudomonadati</taxon>
        <taxon>Bacteroidota</taxon>
        <taxon>Flavobacteriia</taxon>
        <taxon>Flavobacteriales</taxon>
        <taxon>Flavobacteriaceae</taxon>
        <taxon>Formosa</taxon>
    </lineage>
</organism>
<keyword evidence="5" id="KW-1185">Reference proteome</keyword>
<evidence type="ECO:0000256" key="1">
    <source>
        <dbReference type="ARBA" id="ARBA00005417"/>
    </source>
</evidence>
<dbReference type="Proteomes" id="UP001589605">
    <property type="component" value="Unassembled WGS sequence"/>
</dbReference>
<name>A0ABV5F6A2_9FLAO</name>
<dbReference type="InterPro" id="IPR050153">
    <property type="entry name" value="Metal_Ion_Import_ABC"/>
</dbReference>
<evidence type="ECO:0000313" key="5">
    <source>
        <dbReference type="Proteomes" id="UP001589605"/>
    </source>
</evidence>
<proteinExistence type="inferred from homology"/>
<comment type="caution">
    <text evidence="4">The sequence shown here is derived from an EMBL/GenBank/DDBJ whole genome shotgun (WGS) entry which is preliminary data.</text>
</comment>
<accession>A0ABV5F6A2</accession>
<feature type="domain" description="ABC transporter" evidence="3">
    <location>
        <begin position="186"/>
        <end position="412"/>
    </location>
</feature>
<comment type="similarity">
    <text evidence="1">Belongs to the ABC transporter superfamily.</text>
</comment>
<sequence length="413" mass="46862">MTHIAINITKAPTTKDYINFITTSDSSVLSGFKDKEGTFLSDDTLDTFINDELLHDDYTLTQHSKRKLLTLSSGERKKALFDHLLKGNPQFLVLVNPFDSLDVSNVSKLKERIISISEDTPIVQFFSRKDEILPCIQYILEYKNNAFSILQLSEYLNQDHDNDVEFKDPLPKPISKQAKPALETLIELKKVNVSYNDKPILKDISWTINQGEFWELKGANGTGKSTLVTMMIGDNPKAYGQEVYLFGYKRGSGEAVWDIKRNIGYFTPSMMHLFKGQHTALNMIISGIKDSIGLYQVPTDLEVNLAKQWLQLIGLDTIKDINYFYLSETNKRLILICRAMIKHPPLILLDEPTVGLDDKGAMVFIRLVQKIAKESNTAVLYVSHKAEPELKPTHIFELEHTDQGSIRKTTSAN</sequence>
<dbReference type="Pfam" id="PF00005">
    <property type="entry name" value="ABC_tran"/>
    <property type="match status" value="1"/>
</dbReference>
<reference evidence="4 5" key="1">
    <citation type="submission" date="2024-09" db="EMBL/GenBank/DDBJ databases">
        <authorList>
            <person name="Sun Q."/>
            <person name="Mori K."/>
        </authorList>
    </citation>
    <scope>NUCLEOTIDE SEQUENCE [LARGE SCALE GENOMIC DNA]</scope>
    <source>
        <strain evidence="4 5">CECT 8286</strain>
    </source>
</reference>
<dbReference type="SUPFAM" id="SSF52540">
    <property type="entry name" value="P-loop containing nucleoside triphosphate hydrolases"/>
    <property type="match status" value="2"/>
</dbReference>
<gene>
    <name evidence="4" type="ORF">ACFFVB_16385</name>
</gene>
<evidence type="ECO:0000256" key="2">
    <source>
        <dbReference type="ARBA" id="ARBA00022448"/>
    </source>
</evidence>
<dbReference type="PANTHER" id="PTHR42734">
    <property type="entry name" value="METAL TRANSPORT SYSTEM ATP-BINDING PROTEIN TM_0124-RELATED"/>
    <property type="match status" value="1"/>
</dbReference>
<keyword evidence="4" id="KW-0547">Nucleotide-binding</keyword>
<dbReference type="InterPro" id="IPR003439">
    <property type="entry name" value="ABC_transporter-like_ATP-bd"/>
</dbReference>